<dbReference type="SUPFAM" id="SSF55931">
    <property type="entry name" value="Glutamine synthetase/guanido kinase"/>
    <property type="match status" value="1"/>
</dbReference>
<dbReference type="PANTHER" id="PTHR36510:SF1">
    <property type="entry name" value="GLUTAMATE--CYSTEINE LIGASE 2-RELATED"/>
    <property type="match status" value="1"/>
</dbReference>
<dbReference type="RefSeq" id="WP_128984560.1">
    <property type="nucleotide sequence ID" value="NZ_CP133762.1"/>
</dbReference>
<dbReference type="InterPro" id="IPR006336">
    <property type="entry name" value="GCS2"/>
</dbReference>
<dbReference type="InterPro" id="IPR014746">
    <property type="entry name" value="Gln_synth/guanido_kin_cat_dom"/>
</dbReference>
<proteinExistence type="inferred from homology"/>
<dbReference type="NCBIfam" id="NF010041">
    <property type="entry name" value="PRK13517.1-1"/>
    <property type="match status" value="1"/>
</dbReference>
<comment type="similarity">
    <text evidence="5">Belongs to the glutamate--cysteine ligase type 2 family. YbdK subfamily.</text>
</comment>
<dbReference type="EC" id="6.3.2.2" evidence="5"/>
<dbReference type="EMBL" id="CP133762">
    <property type="protein sequence ID" value="WMX43771.1"/>
    <property type="molecule type" value="Genomic_DNA"/>
</dbReference>
<comment type="function">
    <text evidence="5">ATP-dependent carboxylate-amine ligase which exhibits weak glutamate--cysteine ligase activity.</text>
</comment>
<gene>
    <name evidence="6" type="ORF">RGF97_01260</name>
</gene>
<dbReference type="InterPro" id="IPR011793">
    <property type="entry name" value="YbdK"/>
</dbReference>
<dbReference type="GO" id="GO:0004357">
    <property type="term" value="F:glutamate-cysteine ligase activity"/>
    <property type="evidence" value="ECO:0007669"/>
    <property type="project" value="UniProtKB-EC"/>
</dbReference>
<reference evidence="6 7" key="1">
    <citation type="submission" date="2023-09" db="EMBL/GenBank/DDBJ databases">
        <title>Complete genome of Streptomyces roseicoloratus T14.</title>
        <authorList>
            <person name="Bashizi T."/>
            <person name="Kim M.-J."/>
            <person name="Lee G."/>
            <person name="Tagele S.B."/>
            <person name="Shin J.-H."/>
        </authorList>
    </citation>
    <scope>NUCLEOTIDE SEQUENCE [LARGE SCALE GENOMIC DNA]</scope>
    <source>
        <strain evidence="6 7">T14</strain>
    </source>
</reference>
<evidence type="ECO:0000256" key="1">
    <source>
        <dbReference type="ARBA" id="ARBA00022598"/>
    </source>
</evidence>
<sequence length="366" mass="40143">MNDLTIGVEEEFVLVDPTSRAPVDRAPDVIASAARILGDQVQNELFNAQVETMTQPTASCGDLRDELVRLRSVVGTAARAEGCLPIATGTPVVPPARPLTITDTERYRRMARRFASRFSTVDGLVCGCHVHVGSLDRELALALSRRMAPWLPVLQAVTANSPFARRRDTGFASWRSVEYASWPTVGPAPDLDEPRYLAHVAELVRTGTLLDRRMVYWHARPSEHVPTLEIRVADSNADVDTVVMVAALVRALAASLLADERAHRPVQRTPLRRLLLAHELAARYGLSGYGIDPCTGAERPAAELVDRLVARVRPQLDLTGDTDRVLRQWHGIRAHGVGAARQRAAYRRQGLLSDVVDALARQTASS</sequence>
<keyword evidence="2 5" id="KW-0547">Nucleotide-binding</keyword>
<organism evidence="6 7">
    <name type="scientific">Streptomyces roseicoloratus</name>
    <dbReference type="NCBI Taxonomy" id="2508722"/>
    <lineage>
        <taxon>Bacteria</taxon>
        <taxon>Bacillati</taxon>
        <taxon>Actinomycetota</taxon>
        <taxon>Actinomycetes</taxon>
        <taxon>Kitasatosporales</taxon>
        <taxon>Streptomycetaceae</taxon>
        <taxon>Streptomyces</taxon>
    </lineage>
</organism>
<accession>A0ABY9RQM5</accession>
<evidence type="ECO:0000313" key="7">
    <source>
        <dbReference type="Proteomes" id="UP001250858"/>
    </source>
</evidence>
<dbReference type="Proteomes" id="UP001250858">
    <property type="component" value="Chromosome"/>
</dbReference>
<evidence type="ECO:0000313" key="6">
    <source>
        <dbReference type="EMBL" id="WMX43771.1"/>
    </source>
</evidence>
<protein>
    <recommendedName>
        <fullName evidence="5">Putative glutamate--cysteine ligase 2</fullName>
        <ecNumber evidence="5">6.3.2.2</ecNumber>
    </recommendedName>
    <alternativeName>
        <fullName evidence="5">Gamma-glutamylcysteine synthetase 2</fullName>
        <shortName evidence="5">GCS 2</shortName>
        <shortName evidence="5">Gamma-GCS 2</shortName>
    </alternativeName>
</protein>
<comment type="catalytic activity">
    <reaction evidence="4 5">
        <text>L-cysteine + L-glutamate + ATP = gamma-L-glutamyl-L-cysteine + ADP + phosphate + H(+)</text>
        <dbReference type="Rhea" id="RHEA:13285"/>
        <dbReference type="ChEBI" id="CHEBI:15378"/>
        <dbReference type="ChEBI" id="CHEBI:29985"/>
        <dbReference type="ChEBI" id="CHEBI:30616"/>
        <dbReference type="ChEBI" id="CHEBI:35235"/>
        <dbReference type="ChEBI" id="CHEBI:43474"/>
        <dbReference type="ChEBI" id="CHEBI:58173"/>
        <dbReference type="ChEBI" id="CHEBI:456216"/>
        <dbReference type="EC" id="6.3.2.2"/>
    </reaction>
</comment>
<dbReference type="Pfam" id="PF04107">
    <property type="entry name" value="GCS2"/>
    <property type="match status" value="1"/>
</dbReference>
<keyword evidence="1 5" id="KW-0436">Ligase</keyword>
<keyword evidence="3 5" id="KW-0067">ATP-binding</keyword>
<evidence type="ECO:0000256" key="5">
    <source>
        <dbReference type="HAMAP-Rule" id="MF_01609"/>
    </source>
</evidence>
<evidence type="ECO:0000256" key="3">
    <source>
        <dbReference type="ARBA" id="ARBA00022840"/>
    </source>
</evidence>
<dbReference type="PANTHER" id="PTHR36510">
    <property type="entry name" value="GLUTAMATE--CYSTEINE LIGASE 2-RELATED"/>
    <property type="match status" value="1"/>
</dbReference>
<dbReference type="InterPro" id="IPR050141">
    <property type="entry name" value="GCL_type2/YbdK_subfam"/>
</dbReference>
<keyword evidence="7" id="KW-1185">Reference proteome</keyword>
<dbReference type="HAMAP" id="MF_01609">
    <property type="entry name" value="Glu_cys_ligase_2"/>
    <property type="match status" value="1"/>
</dbReference>
<evidence type="ECO:0000256" key="4">
    <source>
        <dbReference type="ARBA" id="ARBA00048819"/>
    </source>
</evidence>
<evidence type="ECO:0000256" key="2">
    <source>
        <dbReference type="ARBA" id="ARBA00022741"/>
    </source>
</evidence>
<dbReference type="NCBIfam" id="TIGR02050">
    <property type="entry name" value="gshA_cyan_rel"/>
    <property type="match status" value="1"/>
</dbReference>
<name>A0ABY9RQM5_9ACTN</name>
<dbReference type="Gene3D" id="3.30.590.20">
    <property type="match status" value="1"/>
</dbReference>